<gene>
    <name evidence="1" type="ORF">WCY31_07360</name>
</gene>
<evidence type="ECO:0008006" key="3">
    <source>
        <dbReference type="Google" id="ProtNLM"/>
    </source>
</evidence>
<dbReference type="PROSITE" id="PS51257">
    <property type="entry name" value="PROKAR_LIPOPROTEIN"/>
    <property type="match status" value="1"/>
</dbReference>
<keyword evidence="2" id="KW-1185">Reference proteome</keyword>
<proteinExistence type="predicted"/>
<organism evidence="1 2">
    <name type="scientific">Sulfurimonas diazotrophicus</name>
    <dbReference type="NCBI Taxonomy" id="3131939"/>
    <lineage>
        <taxon>Bacteria</taxon>
        <taxon>Pseudomonadati</taxon>
        <taxon>Campylobacterota</taxon>
        <taxon>Epsilonproteobacteria</taxon>
        <taxon>Campylobacterales</taxon>
        <taxon>Sulfurimonadaceae</taxon>
        <taxon>Sulfurimonas</taxon>
    </lineage>
</organism>
<evidence type="ECO:0000313" key="2">
    <source>
        <dbReference type="Proteomes" id="UP001447842"/>
    </source>
</evidence>
<protein>
    <recommendedName>
        <fullName evidence="3">Lipoprotein</fullName>
    </recommendedName>
</protein>
<sequence>MRYLFILLIALLFSGCVVRVPGPHHHGPVIYYDIYPYGGYHRGHRY</sequence>
<reference evidence="1 2" key="1">
    <citation type="submission" date="2024-03" db="EMBL/GenBank/DDBJ databases">
        <title>Sulfurimonas sp. HSL3-1.</title>
        <authorList>
            <person name="Wang S."/>
        </authorList>
    </citation>
    <scope>NUCLEOTIDE SEQUENCE [LARGE SCALE GENOMIC DNA]</scope>
    <source>
        <strain evidence="1 2">HSL3-1</strain>
    </source>
</reference>
<name>A0ABZ3H6B5_9BACT</name>
<accession>A0ABZ3H6B5</accession>
<dbReference type="RefSeq" id="WP_231018229.1">
    <property type="nucleotide sequence ID" value="NZ_CP147920.1"/>
</dbReference>
<dbReference type="EMBL" id="CP147920">
    <property type="protein sequence ID" value="XAU14072.1"/>
    <property type="molecule type" value="Genomic_DNA"/>
</dbReference>
<dbReference type="Proteomes" id="UP001447842">
    <property type="component" value="Chromosome"/>
</dbReference>
<evidence type="ECO:0000313" key="1">
    <source>
        <dbReference type="EMBL" id="XAU14072.1"/>
    </source>
</evidence>